<sequence>MNALSKPVVADPLLCAALAALTDLVPSYARADLKLKQRVCNAMQAELDSVQCSLDQDRRIGECVYLAGWHNAVLRLALAGMRELLN</sequence>
<evidence type="ECO:0000313" key="2">
    <source>
        <dbReference type="Proteomes" id="UP000388235"/>
    </source>
</evidence>
<protein>
    <submittedName>
        <fullName evidence="1">Uncharacterized protein</fullName>
    </submittedName>
</protein>
<dbReference type="KEGG" id="llp:GH975_08485"/>
<accession>A0A5Q2QBX4</accession>
<dbReference type="Proteomes" id="UP000388235">
    <property type="component" value="Chromosome"/>
</dbReference>
<gene>
    <name evidence="1" type="ORF">GH975_08485</name>
</gene>
<dbReference type="AlphaFoldDB" id="A0A5Q2QBX4"/>
<dbReference type="RefSeq" id="WP_153714108.1">
    <property type="nucleotide sequence ID" value="NZ_CP045871.1"/>
</dbReference>
<reference evidence="1 2" key="1">
    <citation type="submission" date="2019-11" db="EMBL/GenBank/DDBJ databases">
        <authorList>
            <person name="Khan S.A."/>
            <person name="Jeon C.O."/>
            <person name="Chun B.H."/>
        </authorList>
    </citation>
    <scope>NUCLEOTIDE SEQUENCE [LARGE SCALE GENOMIC DNA]</scope>
    <source>
        <strain evidence="1 2">IMCC 1097</strain>
    </source>
</reference>
<name>A0A5Q2QBX4_9GAMM</name>
<keyword evidence="2" id="KW-1185">Reference proteome</keyword>
<organism evidence="1 2">
    <name type="scientific">Litorivicinus lipolyticus</name>
    <dbReference type="NCBI Taxonomy" id="418701"/>
    <lineage>
        <taxon>Bacteria</taxon>
        <taxon>Pseudomonadati</taxon>
        <taxon>Pseudomonadota</taxon>
        <taxon>Gammaproteobacteria</taxon>
        <taxon>Oceanospirillales</taxon>
        <taxon>Litorivicinaceae</taxon>
        <taxon>Litorivicinus</taxon>
    </lineage>
</organism>
<proteinExistence type="predicted"/>
<dbReference type="EMBL" id="CP045871">
    <property type="protein sequence ID" value="QGG80604.1"/>
    <property type="molecule type" value="Genomic_DNA"/>
</dbReference>
<evidence type="ECO:0000313" key="1">
    <source>
        <dbReference type="EMBL" id="QGG80604.1"/>
    </source>
</evidence>